<feature type="domain" description="Glycosyl transferase family 1" evidence="4">
    <location>
        <begin position="305"/>
        <end position="468"/>
    </location>
</feature>
<dbReference type="AlphaFoldDB" id="A0A2A9E0N8"/>
<accession>A0A2A9E0N8</accession>
<comment type="caution">
    <text evidence="6">The sequence shown here is derived from an EMBL/GenBank/DDBJ whole genome shotgun (WGS) entry which is preliminary data.</text>
</comment>
<proteinExistence type="predicted"/>
<keyword evidence="1" id="KW-0328">Glycosyltransferase</keyword>
<dbReference type="OrthoDB" id="3335961at2"/>
<feature type="region of interest" description="Disordered" evidence="3">
    <location>
        <begin position="1"/>
        <end position="27"/>
    </location>
</feature>
<dbReference type="InterPro" id="IPR028098">
    <property type="entry name" value="Glyco_trans_4-like_N"/>
</dbReference>
<keyword evidence="7" id="KW-1185">Reference proteome</keyword>
<sequence>MTTLDSYDDRDRARGRPSHDRRQKPVLRARKPRVAVLVYNDCHADTRVLKTAATLVEAGADVRIFAIARPGAGYPVGVWRLASGVVLERLPTFHLGTHLEPLARVYRRLAGAPAPVVPRATEDVGRGRGASGGGTPARTGAAVLTVAAVPSVPKRSLPDRVLRSRAGRLALRPLSAVVLWSYWRSAADAVTQWRPDVVHANDANTLQPAMVAASRVQVPFVYDSHELWTQRNVAGRRLVATQVERWIERQGVRRAAAVITVSPSIATYLQSTYGLEQAPVLVRNVPPAAQRTTDRTEGRLRRLAGLADEARVIAYGGRITMNRGLEETIDALGELPADVHLVVLGYGVAGYVDGLRTRAREAGVAERVHFVGKVPSNEVSLALADADASIVFVRPTCLSYRWSLPNKLFESIHGGLPIVAADLPDTRQIVEEHGVGEVFESSHPLVMAQTILRVIDDPERYRAASRHAATQLTWEGESVHLLEVYRRALGDPWNDALADLEPVDEPQATRHADKIAS</sequence>
<evidence type="ECO:0000256" key="1">
    <source>
        <dbReference type="ARBA" id="ARBA00022676"/>
    </source>
</evidence>
<organism evidence="6 7">
    <name type="scientific">Sanguibacter antarcticus</name>
    <dbReference type="NCBI Taxonomy" id="372484"/>
    <lineage>
        <taxon>Bacteria</taxon>
        <taxon>Bacillati</taxon>
        <taxon>Actinomycetota</taxon>
        <taxon>Actinomycetes</taxon>
        <taxon>Micrococcales</taxon>
        <taxon>Sanguibacteraceae</taxon>
        <taxon>Sanguibacter</taxon>
    </lineage>
</organism>
<dbReference type="InterPro" id="IPR001296">
    <property type="entry name" value="Glyco_trans_1"/>
</dbReference>
<evidence type="ECO:0000313" key="7">
    <source>
        <dbReference type="Proteomes" id="UP000225548"/>
    </source>
</evidence>
<evidence type="ECO:0000313" key="6">
    <source>
        <dbReference type="EMBL" id="PFG32508.1"/>
    </source>
</evidence>
<keyword evidence="2 6" id="KW-0808">Transferase</keyword>
<evidence type="ECO:0000259" key="5">
    <source>
        <dbReference type="Pfam" id="PF13439"/>
    </source>
</evidence>
<dbReference type="Pfam" id="PF00534">
    <property type="entry name" value="Glycos_transf_1"/>
    <property type="match status" value="1"/>
</dbReference>
<dbReference type="RefSeq" id="WP_098453866.1">
    <property type="nucleotide sequence ID" value="NZ_PDJG01000001.1"/>
</dbReference>
<reference evidence="6 7" key="1">
    <citation type="submission" date="2017-10" db="EMBL/GenBank/DDBJ databases">
        <title>Sequencing the genomes of 1000 actinobacteria strains.</title>
        <authorList>
            <person name="Klenk H.-P."/>
        </authorList>
    </citation>
    <scope>NUCLEOTIDE SEQUENCE [LARGE SCALE GENOMIC DNA]</scope>
    <source>
        <strain evidence="6 7">DSM 18966</strain>
    </source>
</reference>
<dbReference type="Pfam" id="PF13439">
    <property type="entry name" value="Glyco_transf_4"/>
    <property type="match status" value="1"/>
</dbReference>
<evidence type="ECO:0000259" key="4">
    <source>
        <dbReference type="Pfam" id="PF00534"/>
    </source>
</evidence>
<dbReference type="Gene3D" id="3.40.50.2000">
    <property type="entry name" value="Glycogen Phosphorylase B"/>
    <property type="match status" value="2"/>
</dbReference>
<name>A0A2A9E0N8_9MICO</name>
<dbReference type="Proteomes" id="UP000225548">
    <property type="component" value="Unassembled WGS sequence"/>
</dbReference>
<evidence type="ECO:0000256" key="2">
    <source>
        <dbReference type="ARBA" id="ARBA00022679"/>
    </source>
</evidence>
<dbReference type="PANTHER" id="PTHR12526">
    <property type="entry name" value="GLYCOSYLTRANSFERASE"/>
    <property type="match status" value="1"/>
</dbReference>
<evidence type="ECO:0000256" key="3">
    <source>
        <dbReference type="SAM" id="MobiDB-lite"/>
    </source>
</evidence>
<gene>
    <name evidence="6" type="ORF">ATL42_0348</name>
</gene>
<dbReference type="GO" id="GO:0016757">
    <property type="term" value="F:glycosyltransferase activity"/>
    <property type="evidence" value="ECO:0007669"/>
    <property type="project" value="UniProtKB-KW"/>
</dbReference>
<dbReference type="SUPFAM" id="SSF53756">
    <property type="entry name" value="UDP-Glycosyltransferase/glycogen phosphorylase"/>
    <property type="match status" value="1"/>
</dbReference>
<protein>
    <submittedName>
        <fullName evidence="6">Glycosyltransferase involved in cell wall biosynthesis</fullName>
    </submittedName>
</protein>
<feature type="domain" description="Glycosyltransferase subfamily 4-like N-terminal" evidence="5">
    <location>
        <begin position="151"/>
        <end position="280"/>
    </location>
</feature>
<feature type="compositionally biased region" description="Basic and acidic residues" evidence="3">
    <location>
        <begin position="7"/>
        <end position="20"/>
    </location>
</feature>
<dbReference type="EMBL" id="PDJG01000001">
    <property type="protein sequence ID" value="PFG32508.1"/>
    <property type="molecule type" value="Genomic_DNA"/>
</dbReference>